<name>A0ABD2N9M6_9CUCU</name>
<comment type="caution">
    <text evidence="1">The sequence shown here is derived from an EMBL/GenBank/DDBJ whole genome shotgun (WGS) entry which is preliminary data.</text>
</comment>
<dbReference type="EMBL" id="JABFTP020000083">
    <property type="protein sequence ID" value="KAL3275342.1"/>
    <property type="molecule type" value="Genomic_DNA"/>
</dbReference>
<evidence type="ECO:0000313" key="2">
    <source>
        <dbReference type="Proteomes" id="UP001516400"/>
    </source>
</evidence>
<protein>
    <submittedName>
        <fullName evidence="1">Uncharacterized protein</fullName>
    </submittedName>
</protein>
<reference evidence="1 2" key="1">
    <citation type="journal article" date="2021" name="BMC Biol.">
        <title>Horizontally acquired antibacterial genes associated with adaptive radiation of ladybird beetles.</title>
        <authorList>
            <person name="Li H.S."/>
            <person name="Tang X.F."/>
            <person name="Huang Y.H."/>
            <person name="Xu Z.Y."/>
            <person name="Chen M.L."/>
            <person name="Du X.Y."/>
            <person name="Qiu B.Y."/>
            <person name="Chen P.T."/>
            <person name="Zhang W."/>
            <person name="Slipinski A."/>
            <person name="Escalona H.E."/>
            <person name="Waterhouse R.M."/>
            <person name="Zwick A."/>
            <person name="Pang H."/>
        </authorList>
    </citation>
    <scope>NUCLEOTIDE SEQUENCE [LARGE SCALE GENOMIC DNA]</scope>
    <source>
        <strain evidence="1">SYSU2018</strain>
    </source>
</reference>
<dbReference type="AlphaFoldDB" id="A0ABD2N9M6"/>
<gene>
    <name evidence="1" type="ORF">HHI36_020109</name>
</gene>
<accession>A0ABD2N9M6</accession>
<dbReference type="Proteomes" id="UP001516400">
    <property type="component" value="Unassembled WGS sequence"/>
</dbReference>
<keyword evidence="2" id="KW-1185">Reference proteome</keyword>
<sequence length="127" mass="14555">MLDEDLRMKEHILYATDKAKKTINNPSRILQNATGPSYKKRKAYKAVVESIVLRVSCFSACVIAELILIELLVEERALAHKEPEGKKKLRKNTLQDIETLWNSETDGAWTKKLIKPNTSDTRENTEK</sequence>
<proteinExistence type="predicted"/>
<organism evidence="1 2">
    <name type="scientific">Cryptolaemus montrouzieri</name>
    <dbReference type="NCBI Taxonomy" id="559131"/>
    <lineage>
        <taxon>Eukaryota</taxon>
        <taxon>Metazoa</taxon>
        <taxon>Ecdysozoa</taxon>
        <taxon>Arthropoda</taxon>
        <taxon>Hexapoda</taxon>
        <taxon>Insecta</taxon>
        <taxon>Pterygota</taxon>
        <taxon>Neoptera</taxon>
        <taxon>Endopterygota</taxon>
        <taxon>Coleoptera</taxon>
        <taxon>Polyphaga</taxon>
        <taxon>Cucujiformia</taxon>
        <taxon>Coccinelloidea</taxon>
        <taxon>Coccinellidae</taxon>
        <taxon>Scymninae</taxon>
        <taxon>Scymnini</taxon>
        <taxon>Cryptolaemus</taxon>
    </lineage>
</organism>
<evidence type="ECO:0000313" key="1">
    <source>
        <dbReference type="EMBL" id="KAL3275342.1"/>
    </source>
</evidence>